<dbReference type="Proteomes" id="UP000280228">
    <property type="component" value="Chromosome"/>
</dbReference>
<sequence length="63" mass="7035">MNYIISLACGYSTNAILCHDCVEIVQIFTNILQFKGIGMTYFGYKFGCELVEIGLTMMANAKK</sequence>
<accession>A0A3A9P4U6</accession>
<name>A0A3A9P4U6_MORCA</name>
<evidence type="ECO:0000313" key="1">
    <source>
        <dbReference type="EMBL" id="AZQ92720.1"/>
    </source>
</evidence>
<organism evidence="1 2">
    <name type="scientific">Moraxella catarrhalis</name>
    <name type="common">Branhamella catarrhalis</name>
    <dbReference type="NCBI Taxonomy" id="480"/>
    <lineage>
        <taxon>Bacteria</taxon>
        <taxon>Pseudomonadati</taxon>
        <taxon>Pseudomonadota</taxon>
        <taxon>Gammaproteobacteria</taxon>
        <taxon>Moraxellales</taxon>
        <taxon>Moraxellaceae</taxon>
        <taxon>Moraxella</taxon>
    </lineage>
</organism>
<dbReference type="EMBL" id="CP034662">
    <property type="protein sequence ID" value="AZQ92720.1"/>
    <property type="molecule type" value="Genomic_DNA"/>
</dbReference>
<gene>
    <name evidence="1" type="ORF">EJK53_0099</name>
</gene>
<evidence type="ECO:0000313" key="2">
    <source>
        <dbReference type="Proteomes" id="UP000280228"/>
    </source>
</evidence>
<proteinExistence type="predicted"/>
<protein>
    <submittedName>
        <fullName evidence="1">Uncharacterized protein</fullName>
    </submittedName>
</protein>
<reference evidence="1 2" key="1">
    <citation type="submission" date="2018-12" db="EMBL/GenBank/DDBJ databases">
        <title>Persistence of Moraxella catarrhalis in Chronic Obstructive Pulmonary Disease and Regulation of the Hag/MID Adhesin.</title>
        <authorList>
            <person name="Murphy T."/>
            <person name="Zhao X."/>
            <person name="Vyas G."/>
            <person name="Aluvathingal J."/>
            <person name="Nadendla S."/>
            <person name="Tallon L."/>
            <person name="Tettelin H."/>
        </authorList>
    </citation>
    <scope>NUCLEOTIDE SEQUENCE [LARGE SCALE GENOMIC DNA]</scope>
    <source>
        <strain evidence="1 2">46P58B1</strain>
    </source>
</reference>
<dbReference type="AlphaFoldDB" id="A0A3A9P4U6"/>